<name>A0ABW1F7N1_9ACTN</name>
<gene>
    <name evidence="1" type="ORF">ACFP0N_33790</name>
</gene>
<dbReference type="Proteomes" id="UP001596067">
    <property type="component" value="Unassembled WGS sequence"/>
</dbReference>
<dbReference type="EMBL" id="JBHSOD010000068">
    <property type="protein sequence ID" value="MFC5889947.1"/>
    <property type="molecule type" value="Genomic_DNA"/>
</dbReference>
<proteinExistence type="predicted"/>
<sequence length="91" mass="10370">MSLLGEQGSAFRPFVAKRLRALRARRRSRQSDSLWSVVGLQDHHDFSGAVEPDHWPLPGRAAFKLMGGRYGDHRDWADVDRWAESVARKLA</sequence>
<protein>
    <submittedName>
        <fullName evidence="1">Uncharacterized protein</fullName>
    </submittedName>
</protein>
<keyword evidence="2" id="KW-1185">Reference proteome</keyword>
<evidence type="ECO:0000313" key="2">
    <source>
        <dbReference type="Proteomes" id="UP001596067"/>
    </source>
</evidence>
<dbReference type="RefSeq" id="WP_380237264.1">
    <property type="nucleotide sequence ID" value="NZ_BAAAVH010000040.1"/>
</dbReference>
<accession>A0ABW1F7N1</accession>
<comment type="caution">
    <text evidence="1">The sequence shown here is derived from an EMBL/GenBank/DDBJ whole genome shotgun (WGS) entry which is preliminary data.</text>
</comment>
<organism evidence="1 2">
    <name type="scientific">Kitasatospora aburaviensis</name>
    <dbReference type="NCBI Taxonomy" id="67265"/>
    <lineage>
        <taxon>Bacteria</taxon>
        <taxon>Bacillati</taxon>
        <taxon>Actinomycetota</taxon>
        <taxon>Actinomycetes</taxon>
        <taxon>Kitasatosporales</taxon>
        <taxon>Streptomycetaceae</taxon>
        <taxon>Kitasatospora</taxon>
    </lineage>
</organism>
<evidence type="ECO:0000313" key="1">
    <source>
        <dbReference type="EMBL" id="MFC5889947.1"/>
    </source>
</evidence>
<reference evidence="2" key="1">
    <citation type="journal article" date="2019" name="Int. J. Syst. Evol. Microbiol.">
        <title>The Global Catalogue of Microorganisms (GCM) 10K type strain sequencing project: providing services to taxonomists for standard genome sequencing and annotation.</title>
        <authorList>
            <consortium name="The Broad Institute Genomics Platform"/>
            <consortium name="The Broad Institute Genome Sequencing Center for Infectious Disease"/>
            <person name="Wu L."/>
            <person name="Ma J."/>
        </authorList>
    </citation>
    <scope>NUCLEOTIDE SEQUENCE [LARGE SCALE GENOMIC DNA]</scope>
    <source>
        <strain evidence="2">CGMCC 4.1469</strain>
    </source>
</reference>